<dbReference type="EMBL" id="LGRX02033289">
    <property type="protein sequence ID" value="KAK3241880.1"/>
    <property type="molecule type" value="Genomic_DNA"/>
</dbReference>
<dbReference type="SUPFAM" id="SSF141571">
    <property type="entry name" value="Pentapeptide repeat-like"/>
    <property type="match status" value="1"/>
</dbReference>
<dbReference type="Gene3D" id="2.160.20.80">
    <property type="entry name" value="E3 ubiquitin-protein ligase SopA"/>
    <property type="match status" value="1"/>
</dbReference>
<evidence type="ECO:0000313" key="3">
    <source>
        <dbReference type="Proteomes" id="UP001190700"/>
    </source>
</evidence>
<proteinExistence type="predicted"/>
<name>A0AAE0BU72_9CHLO</name>
<evidence type="ECO:0000313" key="2">
    <source>
        <dbReference type="EMBL" id="KAK3241880.1"/>
    </source>
</evidence>
<feature type="region of interest" description="Disordered" evidence="1">
    <location>
        <begin position="97"/>
        <end position="131"/>
    </location>
</feature>
<dbReference type="AlphaFoldDB" id="A0AAE0BU72"/>
<reference evidence="2 3" key="1">
    <citation type="journal article" date="2015" name="Genome Biol. Evol.">
        <title>Comparative Genomics of a Bacterivorous Green Alga Reveals Evolutionary Causalities and Consequences of Phago-Mixotrophic Mode of Nutrition.</title>
        <authorList>
            <person name="Burns J.A."/>
            <person name="Paasch A."/>
            <person name="Narechania A."/>
            <person name="Kim E."/>
        </authorList>
    </citation>
    <scope>NUCLEOTIDE SEQUENCE [LARGE SCALE GENOMIC DNA]</scope>
    <source>
        <strain evidence="2 3">PLY_AMNH</strain>
    </source>
</reference>
<feature type="compositionally biased region" description="Acidic residues" evidence="1">
    <location>
        <begin position="101"/>
        <end position="131"/>
    </location>
</feature>
<sequence>MSGLQANLYRANLTSANLQDADLIKARLEGAILDDANMNHAKLEGLDFENVHFTQGTLLDGVDFPNFVVSSERRLPPPDNSLLSALFKQTALHLFEGQGGVDDDDNDDDHDDNDDDDDVRDDDRDDDDDSGAAEQLARDALDTIVPVESIDAYCNNLLPNFVSNLSGRMQDMLKTMLPDILGQKGLAYEIFFKDGAEHIQESVVEWVFYEVRLTWRSSLRRIDSVVSRSIVCMILHA</sequence>
<organism evidence="2 3">
    <name type="scientific">Cymbomonas tetramitiformis</name>
    <dbReference type="NCBI Taxonomy" id="36881"/>
    <lineage>
        <taxon>Eukaryota</taxon>
        <taxon>Viridiplantae</taxon>
        <taxon>Chlorophyta</taxon>
        <taxon>Pyramimonadophyceae</taxon>
        <taxon>Pyramimonadales</taxon>
        <taxon>Pyramimonadaceae</taxon>
        <taxon>Cymbomonas</taxon>
    </lineage>
</organism>
<dbReference type="Pfam" id="PF00805">
    <property type="entry name" value="Pentapeptide"/>
    <property type="match status" value="1"/>
</dbReference>
<protein>
    <recommendedName>
        <fullName evidence="4">Pentapeptide repeat-containing protein</fullName>
    </recommendedName>
</protein>
<dbReference type="InterPro" id="IPR001646">
    <property type="entry name" value="5peptide_repeat"/>
</dbReference>
<comment type="caution">
    <text evidence="2">The sequence shown here is derived from an EMBL/GenBank/DDBJ whole genome shotgun (WGS) entry which is preliminary data.</text>
</comment>
<evidence type="ECO:0008006" key="4">
    <source>
        <dbReference type="Google" id="ProtNLM"/>
    </source>
</evidence>
<dbReference type="Proteomes" id="UP001190700">
    <property type="component" value="Unassembled WGS sequence"/>
</dbReference>
<accession>A0AAE0BU72</accession>
<keyword evidence="3" id="KW-1185">Reference proteome</keyword>
<evidence type="ECO:0000256" key="1">
    <source>
        <dbReference type="SAM" id="MobiDB-lite"/>
    </source>
</evidence>
<gene>
    <name evidence="2" type="ORF">CYMTET_48403</name>
</gene>